<evidence type="ECO:0000313" key="2">
    <source>
        <dbReference type="EMBL" id="OAZ74308.1"/>
    </source>
</evidence>
<feature type="domain" description="DUF1737" evidence="1">
    <location>
        <begin position="1"/>
        <end position="50"/>
    </location>
</feature>
<dbReference type="RefSeq" id="WP_081273887.1">
    <property type="nucleotide sequence ID" value="NZ_LYUD01000065.1"/>
</dbReference>
<gene>
    <name evidence="2" type="ORF">SRCM100623_00643</name>
</gene>
<organism evidence="2 3">
    <name type="scientific">Acetobacter pasteurianus</name>
    <name type="common">Acetobacter turbidans</name>
    <dbReference type="NCBI Taxonomy" id="438"/>
    <lineage>
        <taxon>Bacteria</taxon>
        <taxon>Pseudomonadati</taxon>
        <taxon>Pseudomonadota</taxon>
        <taxon>Alphaproteobacteria</taxon>
        <taxon>Acetobacterales</taxon>
        <taxon>Acetobacteraceae</taxon>
        <taxon>Acetobacter</taxon>
    </lineage>
</organism>
<evidence type="ECO:0000259" key="1">
    <source>
        <dbReference type="Pfam" id="PF08410"/>
    </source>
</evidence>
<dbReference type="InterPro" id="IPR013619">
    <property type="entry name" value="DUF1737"/>
</dbReference>
<name>A0A1A0DGA2_ACEPA</name>
<proteinExistence type="predicted"/>
<dbReference type="PATRIC" id="fig|438.15.peg.740"/>
<dbReference type="EMBL" id="LYUD01000065">
    <property type="protein sequence ID" value="OAZ74308.1"/>
    <property type="molecule type" value="Genomic_DNA"/>
</dbReference>
<dbReference type="AlphaFoldDB" id="A0A1A0DGA2"/>
<dbReference type="Pfam" id="PF08410">
    <property type="entry name" value="DUF1737"/>
    <property type="match status" value="1"/>
</dbReference>
<protein>
    <recommendedName>
        <fullName evidence="1">DUF1737 domain-containing protein</fullName>
    </recommendedName>
</protein>
<comment type="caution">
    <text evidence="2">The sequence shown here is derived from an EMBL/GenBank/DDBJ whole genome shotgun (WGS) entry which is preliminary data.</text>
</comment>
<reference evidence="2 3" key="1">
    <citation type="submission" date="2016-05" db="EMBL/GenBank/DDBJ databases">
        <title>Genome sequencing of Acetobacter pasteurianus strain SRCM100623.</title>
        <authorList>
            <person name="Song Y.R."/>
        </authorList>
    </citation>
    <scope>NUCLEOTIDE SEQUENCE [LARGE SCALE GENOMIC DNA]</scope>
    <source>
        <strain evidence="2 3">SRCM100623</strain>
    </source>
</reference>
<sequence length="51" mass="5327">MKEYKIVTGEVETAFNAAVSTLLKNGWTLVGGVSTTVKPNGVVAFAQSLAK</sequence>
<accession>A0A1A0DGA2</accession>
<dbReference type="OrthoDB" id="9809803at2"/>
<evidence type="ECO:0000313" key="3">
    <source>
        <dbReference type="Proteomes" id="UP000093796"/>
    </source>
</evidence>
<dbReference type="Proteomes" id="UP000093796">
    <property type="component" value="Unassembled WGS sequence"/>
</dbReference>